<reference evidence="3" key="2">
    <citation type="journal article" date="2021" name="PeerJ">
        <title>Extensive microbial diversity within the chicken gut microbiome revealed by metagenomics and culture.</title>
        <authorList>
            <person name="Gilroy R."/>
            <person name="Ravi A."/>
            <person name="Getino M."/>
            <person name="Pursley I."/>
            <person name="Horton D.L."/>
            <person name="Alikhan N.F."/>
            <person name="Baker D."/>
            <person name="Gharbi K."/>
            <person name="Hall N."/>
            <person name="Watson M."/>
            <person name="Adriaenssens E.M."/>
            <person name="Foster-Nyarko E."/>
            <person name="Jarju S."/>
            <person name="Secka A."/>
            <person name="Antonio M."/>
            <person name="Oren A."/>
            <person name="Chaudhuri R.R."/>
            <person name="La Ragione R."/>
            <person name="Hildebrand F."/>
            <person name="Pallen M.J."/>
        </authorList>
    </citation>
    <scope>NUCLEOTIDE SEQUENCE</scope>
    <source>
        <strain evidence="3">ChiBcolR7-354</strain>
    </source>
</reference>
<evidence type="ECO:0000313" key="4">
    <source>
        <dbReference type="Proteomes" id="UP000824262"/>
    </source>
</evidence>
<gene>
    <name evidence="3" type="ORF">IAB77_07340</name>
</gene>
<feature type="coiled-coil region" evidence="1">
    <location>
        <begin position="20"/>
        <end position="54"/>
    </location>
</feature>
<evidence type="ECO:0000313" key="3">
    <source>
        <dbReference type="EMBL" id="HIQ79055.1"/>
    </source>
</evidence>
<feature type="region of interest" description="Disordered" evidence="2">
    <location>
        <begin position="91"/>
        <end position="114"/>
    </location>
</feature>
<accession>A0A9D1CU35</accession>
<keyword evidence="1" id="KW-0175">Coiled coil</keyword>
<evidence type="ECO:0000256" key="1">
    <source>
        <dbReference type="SAM" id="Coils"/>
    </source>
</evidence>
<proteinExistence type="predicted"/>
<protein>
    <submittedName>
        <fullName evidence="3">Uncharacterized protein</fullName>
    </submittedName>
</protein>
<name>A0A9D1CU35_9FIRM</name>
<evidence type="ECO:0000256" key="2">
    <source>
        <dbReference type="SAM" id="MobiDB-lite"/>
    </source>
</evidence>
<dbReference type="AlphaFoldDB" id="A0A9D1CU35"/>
<dbReference type="Proteomes" id="UP000824262">
    <property type="component" value="Unassembled WGS sequence"/>
</dbReference>
<organism evidence="3 4">
    <name type="scientific">Candidatus Scatomorpha intestinavium</name>
    <dbReference type="NCBI Taxonomy" id="2840922"/>
    <lineage>
        <taxon>Bacteria</taxon>
        <taxon>Bacillati</taxon>
        <taxon>Bacillota</taxon>
        <taxon>Clostridia</taxon>
        <taxon>Eubacteriales</taxon>
        <taxon>Candidatus Scatomorpha</taxon>
    </lineage>
</organism>
<reference evidence="3" key="1">
    <citation type="submission" date="2020-10" db="EMBL/GenBank/DDBJ databases">
        <authorList>
            <person name="Gilroy R."/>
        </authorList>
    </citation>
    <scope>NUCLEOTIDE SEQUENCE</scope>
    <source>
        <strain evidence="3">ChiBcolR7-354</strain>
    </source>
</reference>
<dbReference type="EMBL" id="DVGA01000074">
    <property type="protein sequence ID" value="HIQ79055.1"/>
    <property type="molecule type" value="Genomic_DNA"/>
</dbReference>
<comment type="caution">
    <text evidence="3">The sequence shown here is derived from an EMBL/GenBank/DDBJ whole genome shotgun (WGS) entry which is preliminary data.</text>
</comment>
<sequence length="114" mass="12830">MERLTKRLPGGGYAAEGRGEAELTEALGRFEDQYESIELELKLVKQNLQDLAGAGKARSATYATLAGSRFMLEDMLKRIDEPSEDVTRRLEALRRETEEEPGEQRPDGDSQKEE</sequence>